<accession>A0A382SHT2</accession>
<organism evidence="2">
    <name type="scientific">marine metagenome</name>
    <dbReference type="NCBI Taxonomy" id="408172"/>
    <lineage>
        <taxon>unclassified sequences</taxon>
        <taxon>metagenomes</taxon>
        <taxon>ecological metagenomes</taxon>
    </lineage>
</organism>
<dbReference type="GO" id="GO:0006046">
    <property type="term" value="P:N-acetylglucosamine catabolic process"/>
    <property type="evidence" value="ECO:0007669"/>
    <property type="project" value="TreeGrafter"/>
</dbReference>
<sequence length="248" mass="26518">AEAGYCGAHPADKMLEPTPEHIDKLRDLAGDDPLLLTMAPEINGGLRGFATARELGIRVSIGHTNAPGHILRRVTAAGPAGFTHLGNGCPATLDRADNILWRALDTPGLTCGLIPDRWHVSPALFRLIHRLVDSDSIYYTTDAMAAAGAPPGKYRLGQLELEVGPEQIVRLPGTPNLAGSALTPIEGVRRAADMLDCDWQDAWPRFSQAPARFMGLKEGFTAGAPVNFALIETDSANRIVAHSLQVAH</sequence>
<dbReference type="GO" id="GO:0008448">
    <property type="term" value="F:N-acetylglucosamine-6-phosphate deacetylase activity"/>
    <property type="evidence" value="ECO:0007669"/>
    <property type="project" value="TreeGrafter"/>
</dbReference>
<dbReference type="SUPFAM" id="SSF51556">
    <property type="entry name" value="Metallo-dependent hydrolases"/>
    <property type="match status" value="1"/>
</dbReference>
<evidence type="ECO:0000313" key="2">
    <source>
        <dbReference type="EMBL" id="SVD09393.1"/>
    </source>
</evidence>
<reference evidence="2" key="1">
    <citation type="submission" date="2018-05" db="EMBL/GenBank/DDBJ databases">
        <authorList>
            <person name="Lanie J.A."/>
            <person name="Ng W.-L."/>
            <person name="Kazmierczak K.M."/>
            <person name="Andrzejewski T.M."/>
            <person name="Davidsen T.M."/>
            <person name="Wayne K.J."/>
            <person name="Tettelin H."/>
            <person name="Glass J.I."/>
            <person name="Rusch D."/>
            <person name="Podicherti R."/>
            <person name="Tsui H.-C.T."/>
            <person name="Winkler M.E."/>
        </authorList>
    </citation>
    <scope>NUCLEOTIDE SEQUENCE</scope>
</reference>
<dbReference type="InterPro" id="IPR032466">
    <property type="entry name" value="Metal_Hydrolase"/>
</dbReference>
<keyword evidence="1" id="KW-0378">Hydrolase</keyword>
<feature type="non-terminal residue" evidence="2">
    <location>
        <position position="1"/>
    </location>
</feature>
<dbReference type="PANTHER" id="PTHR11113:SF14">
    <property type="entry name" value="N-ACETYLGLUCOSAMINE-6-PHOSPHATE DEACETYLASE"/>
    <property type="match status" value="1"/>
</dbReference>
<evidence type="ECO:0008006" key="3">
    <source>
        <dbReference type="Google" id="ProtNLM"/>
    </source>
</evidence>
<dbReference type="PANTHER" id="PTHR11113">
    <property type="entry name" value="N-ACETYLGLUCOSAMINE-6-PHOSPHATE DEACETYLASE"/>
    <property type="match status" value="1"/>
</dbReference>
<dbReference type="Gene3D" id="3.20.20.140">
    <property type="entry name" value="Metal-dependent hydrolases"/>
    <property type="match status" value="1"/>
</dbReference>
<proteinExistence type="predicted"/>
<name>A0A382SHT2_9ZZZZ</name>
<protein>
    <recommendedName>
        <fullName evidence="3">Amidohydrolase-related domain-containing protein</fullName>
    </recommendedName>
</protein>
<evidence type="ECO:0000256" key="1">
    <source>
        <dbReference type="ARBA" id="ARBA00022801"/>
    </source>
</evidence>
<dbReference type="AlphaFoldDB" id="A0A382SHT2"/>
<dbReference type="EMBL" id="UINC01129180">
    <property type="protein sequence ID" value="SVD09393.1"/>
    <property type="molecule type" value="Genomic_DNA"/>
</dbReference>
<gene>
    <name evidence="2" type="ORF">METZ01_LOCUS362247</name>
</gene>